<name>A0A2A9CSV3_9ACTN</name>
<evidence type="ECO:0000256" key="5">
    <source>
        <dbReference type="ARBA" id="ARBA00022691"/>
    </source>
</evidence>
<dbReference type="UniPathway" id="UPA00989"/>
<evidence type="ECO:0000256" key="7">
    <source>
        <dbReference type="HAMAP-Rule" id="MF_01057"/>
    </source>
</evidence>
<dbReference type="InterPro" id="IPR029063">
    <property type="entry name" value="SAM-dependent_MTases_sf"/>
</dbReference>
<evidence type="ECO:0000256" key="2">
    <source>
        <dbReference type="ARBA" id="ARBA00003015"/>
    </source>
</evidence>
<dbReference type="Gene3D" id="3.40.50.150">
    <property type="entry name" value="Vaccinia Virus protein VP39"/>
    <property type="match status" value="1"/>
</dbReference>
<dbReference type="CDD" id="cd02440">
    <property type="entry name" value="AdoMet_MTases"/>
    <property type="match status" value="1"/>
</dbReference>
<feature type="binding site" evidence="7">
    <location>
        <position position="150"/>
    </location>
    <ligand>
        <name>substrate</name>
    </ligand>
</feature>
<comment type="function">
    <text evidence="2 7">Catalyzes the formation of N(7)-methylguanine at position 46 (m7G46) in tRNA.</text>
</comment>
<dbReference type="EMBL" id="PDJC01000001">
    <property type="protein sequence ID" value="PFG17523.1"/>
    <property type="molecule type" value="Genomic_DNA"/>
</dbReference>
<feature type="binding site" evidence="7">
    <location>
        <position position="96"/>
    </location>
    <ligand>
        <name>S-adenosyl-L-methionine</name>
        <dbReference type="ChEBI" id="CHEBI:59789"/>
    </ligand>
</feature>
<evidence type="ECO:0000256" key="3">
    <source>
        <dbReference type="ARBA" id="ARBA00022603"/>
    </source>
</evidence>
<comment type="caution">
    <text evidence="8">The sequence shown here is derived from an EMBL/GenBank/DDBJ whole genome shotgun (WGS) entry which is preliminary data.</text>
</comment>
<gene>
    <name evidence="7" type="primary">trmB</name>
    <name evidence="8" type="ORF">ATK74_2096</name>
</gene>
<sequence length="237" mass="26529">MAAMSERIHRDVVSYVRRSGRMNAAQQRAWDLYHDDWVVELPAGERVTSIATDAQIDWAGVFGREAPLLVEIGSGTGHAVTALAEAHPHANVIAFEVYTPAVASTLGRLARHGVSNVRLVIADGAQALATVFEPATISELWTFFPDPWHKVRHHKRRLVSPEFAALVGSRLVPAGRWRLATDWADYAEAMREVLDADAGLTNEHDGWAPRWELRPVTKYEQRGRSAGREIYDLSYRR</sequence>
<reference evidence="8 9" key="1">
    <citation type="submission" date="2017-10" db="EMBL/GenBank/DDBJ databases">
        <title>Sequencing the genomes of 1000 actinobacteria strains.</title>
        <authorList>
            <person name="Klenk H.-P."/>
        </authorList>
    </citation>
    <scope>NUCLEOTIDE SEQUENCE [LARGE SCALE GENOMIC DNA]</scope>
    <source>
        <strain evidence="8 9">DSM 15597</strain>
    </source>
</reference>
<feature type="binding site" evidence="7">
    <location>
        <position position="71"/>
    </location>
    <ligand>
        <name>S-adenosyl-L-methionine</name>
        <dbReference type="ChEBI" id="CHEBI:59789"/>
    </ligand>
</feature>
<dbReference type="PROSITE" id="PS51625">
    <property type="entry name" value="SAM_MT_TRMB"/>
    <property type="match status" value="1"/>
</dbReference>
<comment type="similarity">
    <text evidence="7">Belongs to the class I-like SAM-binding methyltransferase superfamily. TrmB family.</text>
</comment>
<keyword evidence="3 7" id="KW-0489">Methyltransferase</keyword>
<accession>A0A2A9CSV3</accession>
<organism evidence="8 9">
    <name type="scientific">Propionicimonas paludicola</name>
    <dbReference type="NCBI Taxonomy" id="185243"/>
    <lineage>
        <taxon>Bacteria</taxon>
        <taxon>Bacillati</taxon>
        <taxon>Actinomycetota</taxon>
        <taxon>Actinomycetes</taxon>
        <taxon>Propionibacteriales</taxon>
        <taxon>Nocardioidaceae</taxon>
        <taxon>Propionicimonas</taxon>
    </lineage>
</organism>
<keyword evidence="9" id="KW-1185">Reference proteome</keyword>
<dbReference type="InterPro" id="IPR055361">
    <property type="entry name" value="tRNA_methyltr_TrmB_bact"/>
</dbReference>
<proteinExistence type="inferred from homology"/>
<evidence type="ECO:0000256" key="1">
    <source>
        <dbReference type="ARBA" id="ARBA00000142"/>
    </source>
</evidence>
<dbReference type="GO" id="GO:0008176">
    <property type="term" value="F:tRNA (guanine(46)-N7)-methyltransferase activity"/>
    <property type="evidence" value="ECO:0007669"/>
    <property type="project" value="UniProtKB-UniRule"/>
</dbReference>
<feature type="binding site" evidence="7">
    <location>
        <position position="182"/>
    </location>
    <ligand>
        <name>substrate</name>
    </ligand>
</feature>
<keyword evidence="4 7" id="KW-0808">Transferase</keyword>
<dbReference type="PANTHER" id="PTHR23417:SF14">
    <property type="entry name" value="PENTACOTRIPEPTIDE-REPEAT REGION OF PRORP DOMAIN-CONTAINING PROTEIN"/>
    <property type="match status" value="1"/>
</dbReference>
<dbReference type="EC" id="2.1.1.33" evidence="7"/>
<comment type="caution">
    <text evidence="7">Lacks conserved residue(s) required for the propagation of feature annotation.</text>
</comment>
<comment type="catalytic activity">
    <reaction evidence="1 7">
        <text>guanosine(46) in tRNA + S-adenosyl-L-methionine = N(7)-methylguanosine(46) in tRNA + S-adenosyl-L-homocysteine</text>
        <dbReference type="Rhea" id="RHEA:42708"/>
        <dbReference type="Rhea" id="RHEA-COMP:10188"/>
        <dbReference type="Rhea" id="RHEA-COMP:10189"/>
        <dbReference type="ChEBI" id="CHEBI:57856"/>
        <dbReference type="ChEBI" id="CHEBI:59789"/>
        <dbReference type="ChEBI" id="CHEBI:74269"/>
        <dbReference type="ChEBI" id="CHEBI:74480"/>
        <dbReference type="EC" id="2.1.1.33"/>
    </reaction>
</comment>
<dbReference type="SUPFAM" id="SSF53335">
    <property type="entry name" value="S-adenosyl-L-methionine-dependent methyltransferases"/>
    <property type="match status" value="1"/>
</dbReference>
<feature type="binding site" evidence="7">
    <location>
        <position position="123"/>
    </location>
    <ligand>
        <name>S-adenosyl-L-methionine</name>
        <dbReference type="ChEBI" id="CHEBI:59789"/>
    </ligand>
</feature>
<feature type="binding site" evidence="7">
    <location>
        <position position="146"/>
    </location>
    <ligand>
        <name>S-adenosyl-L-methionine</name>
        <dbReference type="ChEBI" id="CHEBI:59789"/>
    </ligand>
</feature>
<dbReference type="HAMAP" id="MF_01057">
    <property type="entry name" value="tRNA_methyltr_TrmB"/>
    <property type="match status" value="1"/>
</dbReference>
<dbReference type="PANTHER" id="PTHR23417">
    <property type="entry name" value="3-DEOXY-D-MANNO-OCTULOSONIC-ACID TRANSFERASE/TRNA GUANINE-N 7 - -METHYLTRANSFERASE"/>
    <property type="match status" value="1"/>
</dbReference>
<keyword evidence="5 7" id="KW-0949">S-adenosyl-L-methionine</keyword>
<dbReference type="NCBIfam" id="TIGR00091">
    <property type="entry name" value="tRNA (guanosine(46)-N7)-methyltransferase TrmB"/>
    <property type="match status" value="1"/>
</dbReference>
<feature type="binding site" evidence="7">
    <location>
        <begin position="217"/>
        <end position="220"/>
    </location>
    <ligand>
        <name>substrate</name>
    </ligand>
</feature>
<evidence type="ECO:0000256" key="4">
    <source>
        <dbReference type="ARBA" id="ARBA00022679"/>
    </source>
</evidence>
<dbReference type="Proteomes" id="UP000226079">
    <property type="component" value="Unassembled WGS sequence"/>
</dbReference>
<dbReference type="Pfam" id="PF02390">
    <property type="entry name" value="Methyltransf_4"/>
    <property type="match status" value="1"/>
</dbReference>
<dbReference type="AlphaFoldDB" id="A0A2A9CSV3"/>
<protein>
    <recommendedName>
        <fullName evidence="7">tRNA (guanine-N(7)-)-methyltransferase</fullName>
        <ecNumber evidence="7">2.1.1.33</ecNumber>
    </recommendedName>
    <alternativeName>
        <fullName evidence="7">tRNA (guanine(46)-N(7))-methyltransferase</fullName>
    </alternativeName>
    <alternativeName>
        <fullName evidence="7">tRNA(m7G46)-methyltransferase</fullName>
    </alternativeName>
</protein>
<evidence type="ECO:0000313" key="9">
    <source>
        <dbReference type="Proteomes" id="UP000226079"/>
    </source>
</evidence>
<evidence type="ECO:0000256" key="6">
    <source>
        <dbReference type="ARBA" id="ARBA00022694"/>
    </source>
</evidence>
<dbReference type="InterPro" id="IPR003358">
    <property type="entry name" value="tRNA_(Gua-N-7)_MeTrfase_Trmb"/>
</dbReference>
<keyword evidence="6 7" id="KW-0819">tRNA processing</keyword>
<dbReference type="GO" id="GO:0043527">
    <property type="term" value="C:tRNA methyltransferase complex"/>
    <property type="evidence" value="ECO:0007669"/>
    <property type="project" value="TreeGrafter"/>
</dbReference>
<comment type="pathway">
    <text evidence="7">tRNA modification; N(7)-methylguanine-tRNA biosynthesis.</text>
</comment>
<evidence type="ECO:0000313" key="8">
    <source>
        <dbReference type="EMBL" id="PFG17523.1"/>
    </source>
</evidence>